<feature type="domain" description="TNase-like" evidence="1">
    <location>
        <begin position="69"/>
        <end position="191"/>
    </location>
</feature>
<dbReference type="Pfam" id="PF00565">
    <property type="entry name" value="SNase"/>
    <property type="match status" value="1"/>
</dbReference>
<dbReference type="AlphaFoldDB" id="A0A6C0ASZ1"/>
<protein>
    <recommendedName>
        <fullName evidence="1">TNase-like domain-containing protein</fullName>
    </recommendedName>
</protein>
<reference evidence="2" key="1">
    <citation type="journal article" date="2020" name="Nature">
        <title>Giant virus diversity and host interactions through global metagenomics.</title>
        <authorList>
            <person name="Schulz F."/>
            <person name="Roux S."/>
            <person name="Paez-Espino D."/>
            <person name="Jungbluth S."/>
            <person name="Walsh D.A."/>
            <person name="Denef V.J."/>
            <person name="McMahon K.D."/>
            <person name="Konstantinidis K.T."/>
            <person name="Eloe-Fadrosh E.A."/>
            <person name="Kyrpides N.C."/>
            <person name="Woyke T."/>
        </authorList>
    </citation>
    <scope>NUCLEOTIDE SEQUENCE</scope>
    <source>
        <strain evidence="2">GVMAG-S-1101171-111</strain>
    </source>
</reference>
<sequence length="191" mass="21578">MSMSQCWKTASNILCCCNRFKRSSKPTPSNCLDQATTNIEHSSKIKHVDVNLMYLNNVLYKDTVTFVPPIKNGKVVKVYDGDTITIASVLPNTTEPIYRFSVRLSGIDSAEIKGKTAAEKKIAIEARDALYDFIFGKIVYLKNITTEKYGRILADVYCDNIHINKWMLDNNLAVPYDGGTKIRPNEWDNEA</sequence>
<name>A0A6C0ASZ1_9ZZZZ</name>
<dbReference type="Gene3D" id="2.40.50.90">
    <property type="match status" value="1"/>
</dbReference>
<accession>A0A6C0ASZ1</accession>
<dbReference type="EMBL" id="MN740807">
    <property type="protein sequence ID" value="QHS82882.1"/>
    <property type="molecule type" value="Genomic_DNA"/>
</dbReference>
<dbReference type="InterPro" id="IPR035437">
    <property type="entry name" value="SNase_OB-fold_sf"/>
</dbReference>
<organism evidence="2">
    <name type="scientific">viral metagenome</name>
    <dbReference type="NCBI Taxonomy" id="1070528"/>
    <lineage>
        <taxon>unclassified sequences</taxon>
        <taxon>metagenomes</taxon>
        <taxon>organismal metagenomes</taxon>
    </lineage>
</organism>
<dbReference type="InterPro" id="IPR016071">
    <property type="entry name" value="Staphylococal_nuclease_OB-fold"/>
</dbReference>
<dbReference type="PROSITE" id="PS50830">
    <property type="entry name" value="TNASE_3"/>
    <property type="match status" value="1"/>
</dbReference>
<evidence type="ECO:0000313" key="2">
    <source>
        <dbReference type="EMBL" id="QHS82882.1"/>
    </source>
</evidence>
<evidence type="ECO:0000259" key="1">
    <source>
        <dbReference type="PROSITE" id="PS50830"/>
    </source>
</evidence>
<dbReference type="SMART" id="SM00318">
    <property type="entry name" value="SNc"/>
    <property type="match status" value="1"/>
</dbReference>
<dbReference type="SUPFAM" id="SSF50199">
    <property type="entry name" value="Staphylococcal nuclease"/>
    <property type="match status" value="1"/>
</dbReference>
<proteinExistence type="predicted"/>